<evidence type="ECO:0000256" key="1">
    <source>
        <dbReference type="PROSITE-ProRule" id="PRU00339"/>
    </source>
</evidence>
<feature type="region of interest" description="Disordered" evidence="2">
    <location>
        <begin position="1"/>
        <end position="25"/>
    </location>
</feature>
<gene>
    <name evidence="4" type="ORF">PAI11_25850</name>
</gene>
<evidence type="ECO:0000259" key="3">
    <source>
        <dbReference type="Pfam" id="PF20698"/>
    </source>
</evidence>
<dbReference type="PROSITE" id="PS50005">
    <property type="entry name" value="TPR"/>
    <property type="match status" value="1"/>
</dbReference>
<dbReference type="Gene3D" id="1.25.40.10">
    <property type="entry name" value="Tetratricopeptide repeat domain"/>
    <property type="match status" value="1"/>
</dbReference>
<evidence type="ECO:0000256" key="2">
    <source>
        <dbReference type="SAM" id="MobiDB-lite"/>
    </source>
</evidence>
<dbReference type="SUPFAM" id="SSF48452">
    <property type="entry name" value="TPR-like"/>
    <property type="match status" value="1"/>
</dbReference>
<dbReference type="EMBL" id="AGUD01000212">
    <property type="protein sequence ID" value="EHN10566.1"/>
    <property type="molecule type" value="Genomic_DNA"/>
</dbReference>
<dbReference type="InterPro" id="IPR011990">
    <property type="entry name" value="TPR-like_helical_dom_sf"/>
</dbReference>
<dbReference type="Pfam" id="PF20698">
    <property type="entry name" value="PIN-TPR-GreABC"/>
    <property type="match status" value="1"/>
</dbReference>
<accession>H0E6Y4</accession>
<dbReference type="InterPro" id="IPR019734">
    <property type="entry name" value="TPR_rpt"/>
</dbReference>
<protein>
    <recommendedName>
        <fullName evidence="3">PIN domain-containing protein</fullName>
    </recommendedName>
</protein>
<evidence type="ECO:0000313" key="5">
    <source>
        <dbReference type="Proteomes" id="UP000005143"/>
    </source>
</evidence>
<feature type="repeat" description="TPR" evidence="1">
    <location>
        <begin position="280"/>
        <end position="313"/>
    </location>
</feature>
<dbReference type="InterPro" id="IPR048987">
    <property type="entry name" value="PIN-TPR-GreABC"/>
</dbReference>
<dbReference type="Proteomes" id="UP000005143">
    <property type="component" value="Unassembled WGS sequence"/>
</dbReference>
<keyword evidence="1" id="KW-0802">TPR repeat</keyword>
<organism evidence="4 5">
    <name type="scientific">Patulibacter medicamentivorans</name>
    <dbReference type="NCBI Taxonomy" id="1097667"/>
    <lineage>
        <taxon>Bacteria</taxon>
        <taxon>Bacillati</taxon>
        <taxon>Actinomycetota</taxon>
        <taxon>Thermoleophilia</taxon>
        <taxon>Solirubrobacterales</taxon>
        <taxon>Patulibacteraceae</taxon>
        <taxon>Patulibacter</taxon>
    </lineage>
</organism>
<name>H0E6Y4_9ACTN</name>
<keyword evidence="5" id="KW-1185">Reference proteome</keyword>
<evidence type="ECO:0000313" key="4">
    <source>
        <dbReference type="EMBL" id="EHN10566.1"/>
    </source>
</evidence>
<feature type="domain" description="PIN" evidence="3">
    <location>
        <begin position="938"/>
        <end position="1081"/>
    </location>
</feature>
<sequence length="1298" mass="143557">MSDDPLSYLDDGPDPQPEVALPPESSLQELPTDQLSWQNHERLLHRLGKKQGSVVQSSLYGVPGEAQQGIDILFRLPDGTYRTLQSRRVRGITAGGVRKAVTEFLNGEWAERCSEFVLATSADASRTAVQDEIRVQTDQLAEQGITFDVWDRVATSLKLKDHPDLVRDFFGLDALRRFLPGAYDEDVLTEVQRISARDLTPMQPAAAIGFAGTGPDASDALLHQVLNPGDLSPDVERILRDLQEASVREAALLTAYIDRDPRRATDLIRHPQPWVADGRFELHVALGRLAAAAGQYEAAIQAFERADSVAPPESRARLALRTRDSALAAGDTGRAQRLFRRAQDLAPDDVFVRIAEIGALPPSEQLRKLEELQPIDHEGRNAVLRARVDALSDLEQAEQALAVLGLLEGETDSVLFVQDRRSGILQIVAARRGGARNEDERARLVQAVGDVLALRNEMLARGRTEEAASLLMRASELAVLGHDVQRGRQLLDQATEEELQHSSTRPLLAKARLHAMQPSAALSVLTPYEADWGVRERSLAARALALIDEPGNPQRATELARTLLDTDDVQQAAAYTLMIAAASDLDLPWPEAASTMVEADHPTAVAYAQAKRLQLEGNQADADQLLRRHASDDPDIARVLIERLIQDERWPQAIGMARRLAHASGAGDDRLLLARALAGAGQAAESERELRALAHDAEETVFVRSLAFAGLALQLAPRAYGELERLTADWLEADPDSVDAAWQRAFALARLARHPEALALAEGRDLTPARAEQAQLLAEIYMRTQSPVEATRRLAELSDLFDRQVEALEALLFRTASQIPGEIEPPLRTRITETVETFAVKFPTSRAIVTIRPDGDDRESLLKALREHVRPERSAEEGANQQVNDGQMPVAFLADTVGYPVCWVWGRRQHPPLSFGDPAEHNQETQVAAQALGSPVTWDSTSIVVVASLPETIAAQIERELPASVVSQACLDDCSDAAGTLTDRDSEQRYHLEDDGFHVTNLGRDYLDRERARLTEALEIARTLQVLPNLDPGHPDRYDDLIDEVHGSRPFDTVATTLLVSRRTGLPIFSDDRTVRRLARSEGIETFGTLALIDAMRQVGTLTDDEAIEVRRQLVRDGALGIRATGDELAQAAGEVGFQPQSWTSALHDLLGWRHDPGMRFRESLRFLIVVWREEPRVFPTWTARILNTAARALGRPHEMLAHALLVYTWFGSDLEDHEREAFVAALVSALEEASRRCGTPPFRHVVAHATRLTLYASGYENRSSWVLLVRHIMRQLRFPYSAQALLAVWRYSPPTDP</sequence>
<dbReference type="RefSeq" id="WP_007575774.1">
    <property type="nucleotide sequence ID" value="NZ_AGUD01000212.1"/>
</dbReference>
<comment type="caution">
    <text evidence="4">The sequence shown here is derived from an EMBL/GenBank/DDBJ whole genome shotgun (WGS) entry which is preliminary data.</text>
</comment>
<reference evidence="4 5" key="1">
    <citation type="journal article" date="2013" name="Biodegradation">
        <title>Quantitative proteomic analysis of ibuprofen-degrading Patulibacter sp. strain I11.</title>
        <authorList>
            <person name="Almeida B."/>
            <person name="Kjeldal H."/>
            <person name="Lolas I."/>
            <person name="Knudsen A.D."/>
            <person name="Carvalho G."/>
            <person name="Nielsen K.L."/>
            <person name="Barreto Crespo M.T."/>
            <person name="Stensballe A."/>
            <person name="Nielsen J.L."/>
        </authorList>
    </citation>
    <scope>NUCLEOTIDE SEQUENCE [LARGE SCALE GENOMIC DNA]</scope>
    <source>
        <strain evidence="4 5">I11</strain>
    </source>
</reference>
<dbReference type="OrthoDB" id="8442997at2"/>
<proteinExistence type="predicted"/>